<evidence type="ECO:0000256" key="4">
    <source>
        <dbReference type="ARBA" id="ARBA00023136"/>
    </source>
</evidence>
<comment type="subcellular location">
    <subcellularLocation>
        <location evidence="1">Membrane</location>
        <topology evidence="1">Multi-pass membrane protein</topology>
    </subcellularLocation>
</comment>
<evidence type="ECO:0000256" key="1">
    <source>
        <dbReference type="ARBA" id="ARBA00004141"/>
    </source>
</evidence>
<feature type="transmembrane region" description="Helical" evidence="6">
    <location>
        <begin position="225"/>
        <end position="247"/>
    </location>
</feature>
<sequence>MNLYFTPSFILLPLSQMISGTEIGVLIGVFIIGYIIQLALTAYTSRAIQFLLRKFHLSKGLPSQVPETSLSDTQQDASTQGSASEKSEPRLPCSETPSDSDTRTSSPNEPSAVLIATKRLADAIPKYLDIATYLCLFIFIGIPVYYSTGYTMPIFLSFNVLMFFGANAIPPKIRRVAHPVIITALFSVLGIWVIALTQNMSLEDGLSLYKIDSNYLQYFRGTAGLPLPGAGDILSSLLDASIVSLAMPMFQHRHDLRRYFLAILGPVVALTMPSLFGYPPVCFALEISATRSLAMAPRSVTLALAQLSAENLGGDTSAISPIAVVSGISGPIFGPTILRLLRIPKGM</sequence>
<proteinExistence type="predicted"/>
<feature type="transmembrane region" description="Helical" evidence="6">
    <location>
        <begin position="127"/>
        <end position="146"/>
    </location>
</feature>
<organism evidence="7 8">
    <name type="scientific">Lasiodiplodia hormozganensis</name>
    <dbReference type="NCBI Taxonomy" id="869390"/>
    <lineage>
        <taxon>Eukaryota</taxon>
        <taxon>Fungi</taxon>
        <taxon>Dikarya</taxon>
        <taxon>Ascomycota</taxon>
        <taxon>Pezizomycotina</taxon>
        <taxon>Dothideomycetes</taxon>
        <taxon>Dothideomycetes incertae sedis</taxon>
        <taxon>Botryosphaeriales</taxon>
        <taxon>Botryosphaeriaceae</taxon>
        <taxon>Lasiodiplodia</taxon>
    </lineage>
</organism>
<dbReference type="AlphaFoldDB" id="A0AA40CNK3"/>
<keyword evidence="8" id="KW-1185">Reference proteome</keyword>
<accession>A0AA40CNK3</accession>
<evidence type="ECO:0000256" key="2">
    <source>
        <dbReference type="ARBA" id="ARBA00022692"/>
    </source>
</evidence>
<dbReference type="PANTHER" id="PTHR30249">
    <property type="entry name" value="PUTATIVE SEROTONIN TRANSPORTER"/>
    <property type="match status" value="1"/>
</dbReference>
<protein>
    <submittedName>
        <fullName evidence="7">Plastidal glycolate/glycerate translocator 1</fullName>
    </submittedName>
</protein>
<feature type="transmembrane region" description="Helical" evidence="6">
    <location>
        <begin position="176"/>
        <end position="195"/>
    </location>
</feature>
<dbReference type="PANTHER" id="PTHR30249:SF0">
    <property type="entry name" value="PLASTIDAL GLYCOLATE_GLYCERATE TRANSLOCATOR 1, CHLOROPLASTIC"/>
    <property type="match status" value="1"/>
</dbReference>
<evidence type="ECO:0000256" key="3">
    <source>
        <dbReference type="ARBA" id="ARBA00022989"/>
    </source>
</evidence>
<gene>
    <name evidence="7" type="primary">PLGG1</name>
    <name evidence="7" type="ORF">DIS24_g8162</name>
</gene>
<dbReference type="InterPro" id="IPR007300">
    <property type="entry name" value="CidB/LrgB"/>
</dbReference>
<dbReference type="Pfam" id="PF04172">
    <property type="entry name" value="LrgB"/>
    <property type="match status" value="1"/>
</dbReference>
<feature type="transmembrane region" description="Helical" evidence="6">
    <location>
        <begin position="259"/>
        <end position="278"/>
    </location>
</feature>
<dbReference type="EMBL" id="JAUJDW010000057">
    <property type="protein sequence ID" value="KAK0645185.1"/>
    <property type="molecule type" value="Genomic_DNA"/>
</dbReference>
<feature type="compositionally biased region" description="Low complexity" evidence="5">
    <location>
        <begin position="94"/>
        <end position="107"/>
    </location>
</feature>
<keyword evidence="2 6" id="KW-0812">Transmembrane</keyword>
<keyword evidence="3 6" id="KW-1133">Transmembrane helix</keyword>
<feature type="region of interest" description="Disordered" evidence="5">
    <location>
        <begin position="66"/>
        <end position="109"/>
    </location>
</feature>
<evidence type="ECO:0000313" key="7">
    <source>
        <dbReference type="EMBL" id="KAK0645185.1"/>
    </source>
</evidence>
<feature type="transmembrane region" description="Helical" evidence="6">
    <location>
        <begin position="152"/>
        <end position="169"/>
    </location>
</feature>
<evidence type="ECO:0000256" key="5">
    <source>
        <dbReference type="SAM" id="MobiDB-lite"/>
    </source>
</evidence>
<feature type="compositionally biased region" description="Polar residues" evidence="5">
    <location>
        <begin position="66"/>
        <end position="84"/>
    </location>
</feature>
<evidence type="ECO:0000313" key="8">
    <source>
        <dbReference type="Proteomes" id="UP001175001"/>
    </source>
</evidence>
<dbReference type="Proteomes" id="UP001175001">
    <property type="component" value="Unassembled WGS sequence"/>
</dbReference>
<feature type="transmembrane region" description="Helical" evidence="6">
    <location>
        <begin position="23"/>
        <end position="44"/>
    </location>
</feature>
<reference evidence="7" key="1">
    <citation type="submission" date="2023-06" db="EMBL/GenBank/DDBJ databases">
        <title>Multi-omics analyses reveal the molecular pathogenesis toolkit of Lasiodiplodia hormozganensis, a cross-kingdom pathogen.</title>
        <authorList>
            <person name="Felix C."/>
            <person name="Meneses R."/>
            <person name="Goncalves M.F.M."/>
            <person name="Tilleman L."/>
            <person name="Duarte A.S."/>
            <person name="Jorrin-Novo J.V."/>
            <person name="Van De Peer Y."/>
            <person name="Deforce D."/>
            <person name="Van Nieuwerburgh F."/>
            <person name="Esteves A.C."/>
            <person name="Alves A."/>
        </authorList>
    </citation>
    <scope>NUCLEOTIDE SEQUENCE</scope>
    <source>
        <strain evidence="7">CBS 339.90</strain>
    </source>
</reference>
<comment type="caution">
    <text evidence="7">The sequence shown here is derived from an EMBL/GenBank/DDBJ whole genome shotgun (WGS) entry which is preliminary data.</text>
</comment>
<feature type="transmembrane region" description="Helical" evidence="6">
    <location>
        <begin position="318"/>
        <end position="341"/>
    </location>
</feature>
<evidence type="ECO:0000256" key="6">
    <source>
        <dbReference type="SAM" id="Phobius"/>
    </source>
</evidence>
<dbReference type="GO" id="GO:0016020">
    <property type="term" value="C:membrane"/>
    <property type="evidence" value="ECO:0007669"/>
    <property type="project" value="UniProtKB-SubCell"/>
</dbReference>
<keyword evidence="4 6" id="KW-0472">Membrane</keyword>
<name>A0AA40CNK3_9PEZI</name>